<accession>A0A6A4M2N7</accession>
<organism evidence="1 2">
    <name type="scientific">Rhododendron williamsianum</name>
    <dbReference type="NCBI Taxonomy" id="262921"/>
    <lineage>
        <taxon>Eukaryota</taxon>
        <taxon>Viridiplantae</taxon>
        <taxon>Streptophyta</taxon>
        <taxon>Embryophyta</taxon>
        <taxon>Tracheophyta</taxon>
        <taxon>Spermatophyta</taxon>
        <taxon>Magnoliopsida</taxon>
        <taxon>eudicotyledons</taxon>
        <taxon>Gunneridae</taxon>
        <taxon>Pentapetalae</taxon>
        <taxon>asterids</taxon>
        <taxon>Ericales</taxon>
        <taxon>Ericaceae</taxon>
        <taxon>Ericoideae</taxon>
        <taxon>Rhodoreae</taxon>
        <taxon>Rhododendron</taxon>
    </lineage>
</organism>
<dbReference type="PANTHER" id="PTHR33103:SF27">
    <property type="entry name" value="OS04G0594700 PROTEIN"/>
    <property type="match status" value="1"/>
</dbReference>
<gene>
    <name evidence="1" type="ORF">C3L33_07048</name>
</gene>
<comment type="caution">
    <text evidence="1">The sequence shown here is derived from an EMBL/GenBank/DDBJ whole genome shotgun (WGS) entry which is preliminary data.</text>
</comment>
<reference evidence="1 2" key="1">
    <citation type="journal article" date="2019" name="Genome Biol. Evol.">
        <title>The Rhododendron genome and chromosomal organization provide insight into shared whole-genome duplications across the heath family (Ericaceae).</title>
        <authorList>
            <person name="Soza V.L."/>
            <person name="Lindsley D."/>
            <person name="Waalkes A."/>
            <person name="Ramage E."/>
            <person name="Patwardhan R.P."/>
            <person name="Burton J.N."/>
            <person name="Adey A."/>
            <person name="Kumar A."/>
            <person name="Qiu R."/>
            <person name="Shendure J."/>
            <person name="Hall B."/>
        </authorList>
    </citation>
    <scope>NUCLEOTIDE SEQUENCE [LARGE SCALE GENOMIC DNA]</scope>
    <source>
        <strain evidence="1">RSF 1966-606</strain>
    </source>
</reference>
<dbReference type="Pfam" id="PF05056">
    <property type="entry name" value="DUF674"/>
    <property type="match status" value="1"/>
</dbReference>
<protein>
    <submittedName>
        <fullName evidence="1">Uncharacterized protein</fullName>
    </submittedName>
</protein>
<dbReference type="Proteomes" id="UP000428333">
    <property type="component" value="Linkage Group LG04"/>
</dbReference>
<dbReference type="InterPro" id="IPR007750">
    <property type="entry name" value="DUF674"/>
</dbReference>
<evidence type="ECO:0000313" key="2">
    <source>
        <dbReference type="Proteomes" id="UP000428333"/>
    </source>
</evidence>
<proteinExistence type="predicted"/>
<keyword evidence="2" id="KW-1185">Reference proteome</keyword>
<sequence>MYNSVASLESRHLRTDYCKDMLLNPSNATETWSSKLKINVDPLEPVKLYRCNSCLGTCRQPLSTIKDRPCRCKRPMLRRVDVDQAEKGAKDDCEGGGVFVNDGAFRFMITDDLQVMARSTAACLSLFRKLGIDDGIEVEERTLELGEKEVMCTFVVVCMI</sequence>
<feature type="non-terminal residue" evidence="1">
    <location>
        <position position="1"/>
    </location>
</feature>
<dbReference type="OrthoDB" id="1277335at2759"/>
<name>A0A6A4M2N7_9ERIC</name>
<dbReference type="EMBL" id="QEFC01000987">
    <property type="protein sequence ID" value="KAE9461047.1"/>
    <property type="molecule type" value="Genomic_DNA"/>
</dbReference>
<dbReference type="PANTHER" id="PTHR33103">
    <property type="entry name" value="OS01G0153900 PROTEIN"/>
    <property type="match status" value="1"/>
</dbReference>
<evidence type="ECO:0000313" key="1">
    <source>
        <dbReference type="EMBL" id="KAE9461047.1"/>
    </source>
</evidence>
<dbReference type="AlphaFoldDB" id="A0A6A4M2N7"/>